<dbReference type="InterPro" id="IPR022754">
    <property type="entry name" value="DNA_pol_III_gamma-3"/>
</dbReference>
<dbReference type="Gene3D" id="1.20.272.10">
    <property type="match status" value="1"/>
</dbReference>
<dbReference type="CDD" id="cd00009">
    <property type="entry name" value="AAA"/>
    <property type="match status" value="1"/>
</dbReference>
<dbReference type="EC" id="2.7.7.7" evidence="2"/>
<dbReference type="Gene3D" id="1.10.8.60">
    <property type="match status" value="1"/>
</dbReference>
<evidence type="ECO:0000256" key="3">
    <source>
        <dbReference type="ARBA" id="ARBA00022679"/>
    </source>
</evidence>
<dbReference type="NCBIfam" id="TIGR02397">
    <property type="entry name" value="dnaX_nterm"/>
    <property type="match status" value="1"/>
</dbReference>
<dbReference type="SMART" id="SM00382">
    <property type="entry name" value="AAA"/>
    <property type="match status" value="1"/>
</dbReference>
<feature type="compositionally biased region" description="Acidic residues" evidence="12">
    <location>
        <begin position="540"/>
        <end position="558"/>
    </location>
</feature>
<dbReference type="PANTHER" id="PTHR11669">
    <property type="entry name" value="REPLICATION FACTOR C / DNA POLYMERASE III GAMMA-TAU SUBUNIT"/>
    <property type="match status" value="1"/>
</dbReference>
<evidence type="ECO:0000256" key="8">
    <source>
        <dbReference type="ARBA" id="ARBA00022833"/>
    </source>
</evidence>
<keyword evidence="3" id="KW-0808">Transferase</keyword>
<keyword evidence="6" id="KW-0479">Metal-binding</keyword>
<dbReference type="AlphaFoldDB" id="A0A1I4R1E3"/>
<evidence type="ECO:0000256" key="11">
    <source>
        <dbReference type="ARBA" id="ARBA00049244"/>
    </source>
</evidence>
<dbReference type="InterPro" id="IPR008921">
    <property type="entry name" value="DNA_pol3_clamp-load_cplx_C"/>
</dbReference>
<dbReference type="FunFam" id="3.40.50.300:FF:000014">
    <property type="entry name" value="DNA polymerase III subunit gamma/tau"/>
    <property type="match status" value="1"/>
</dbReference>
<dbReference type="InterPro" id="IPR050238">
    <property type="entry name" value="DNA_Rep/Repair_Clamp_Loader"/>
</dbReference>
<evidence type="ECO:0000256" key="4">
    <source>
        <dbReference type="ARBA" id="ARBA00022695"/>
    </source>
</evidence>
<dbReference type="Pfam" id="PF22608">
    <property type="entry name" value="DNAX_ATPase_lid"/>
    <property type="match status" value="1"/>
</dbReference>
<dbReference type="InterPro" id="IPR027417">
    <property type="entry name" value="P-loop_NTPase"/>
</dbReference>
<dbReference type="InterPro" id="IPR003593">
    <property type="entry name" value="AAA+_ATPase"/>
</dbReference>
<feature type="region of interest" description="Disordered" evidence="12">
    <location>
        <begin position="532"/>
        <end position="560"/>
    </location>
</feature>
<dbReference type="NCBIfam" id="NF004046">
    <property type="entry name" value="PRK05563.1"/>
    <property type="match status" value="1"/>
</dbReference>
<dbReference type="CDD" id="cd18137">
    <property type="entry name" value="HLD_clamp_pol_III_gamma_tau"/>
    <property type="match status" value="1"/>
</dbReference>
<evidence type="ECO:0000256" key="12">
    <source>
        <dbReference type="SAM" id="MobiDB-lite"/>
    </source>
</evidence>
<feature type="domain" description="AAA+ ATPase" evidence="13">
    <location>
        <begin position="37"/>
        <end position="179"/>
    </location>
</feature>
<comment type="similarity">
    <text evidence="1">Belongs to the DnaX/STICHEL family.</text>
</comment>
<keyword evidence="4" id="KW-0548">Nucleotidyltransferase</keyword>
<dbReference type="InterPro" id="IPR045085">
    <property type="entry name" value="HLD_clamp_pol_III_gamma_tau"/>
</dbReference>
<dbReference type="OrthoDB" id="9810148at2"/>
<accession>A0A1I4R1E3</accession>
<keyword evidence="9" id="KW-0067">ATP-binding</keyword>
<evidence type="ECO:0000313" key="15">
    <source>
        <dbReference type="Proteomes" id="UP000199668"/>
    </source>
</evidence>
<evidence type="ECO:0000256" key="7">
    <source>
        <dbReference type="ARBA" id="ARBA00022741"/>
    </source>
</evidence>
<dbReference type="GO" id="GO:0003677">
    <property type="term" value="F:DNA binding"/>
    <property type="evidence" value="ECO:0007669"/>
    <property type="project" value="InterPro"/>
</dbReference>
<evidence type="ECO:0000259" key="13">
    <source>
        <dbReference type="SMART" id="SM00382"/>
    </source>
</evidence>
<dbReference type="SUPFAM" id="SSF48019">
    <property type="entry name" value="post-AAA+ oligomerization domain-like"/>
    <property type="match status" value="1"/>
</dbReference>
<dbReference type="InterPro" id="IPR001270">
    <property type="entry name" value="ClpA/B"/>
</dbReference>
<evidence type="ECO:0000256" key="10">
    <source>
        <dbReference type="ARBA" id="ARBA00022932"/>
    </source>
</evidence>
<name>A0A1I4R1E3_9BACI</name>
<keyword evidence="8" id="KW-0862">Zinc</keyword>
<dbReference type="STRING" id="266892.SAMN04488054_1566"/>
<dbReference type="FunFam" id="1.10.8.60:FF:000013">
    <property type="entry name" value="DNA polymerase III subunit gamma/tau"/>
    <property type="match status" value="1"/>
</dbReference>
<organism evidence="14 15">
    <name type="scientific">Salibacterium qingdaonense</name>
    <dbReference type="NCBI Taxonomy" id="266892"/>
    <lineage>
        <taxon>Bacteria</taxon>
        <taxon>Bacillati</taxon>
        <taxon>Bacillota</taxon>
        <taxon>Bacilli</taxon>
        <taxon>Bacillales</taxon>
        <taxon>Bacillaceae</taxon>
    </lineage>
</organism>
<dbReference type="Proteomes" id="UP000199668">
    <property type="component" value="Unassembled WGS sequence"/>
</dbReference>
<dbReference type="GO" id="GO:0006261">
    <property type="term" value="P:DNA-templated DNA replication"/>
    <property type="evidence" value="ECO:0007669"/>
    <property type="project" value="TreeGrafter"/>
</dbReference>
<dbReference type="GO" id="GO:0003887">
    <property type="term" value="F:DNA-directed DNA polymerase activity"/>
    <property type="evidence" value="ECO:0007669"/>
    <property type="project" value="UniProtKB-KW"/>
</dbReference>
<dbReference type="InterPro" id="IPR024754">
    <property type="entry name" value="DNA_PolC-like_N_II"/>
</dbReference>
<evidence type="ECO:0000256" key="2">
    <source>
        <dbReference type="ARBA" id="ARBA00012417"/>
    </source>
</evidence>
<proteinExistence type="inferred from homology"/>
<dbReference type="PANTHER" id="PTHR11669:SF0">
    <property type="entry name" value="PROTEIN STICHEL-LIKE 2"/>
    <property type="match status" value="1"/>
</dbReference>
<protein>
    <recommendedName>
        <fullName evidence="2">DNA-directed DNA polymerase</fullName>
        <ecNumber evidence="2">2.7.7.7</ecNumber>
    </recommendedName>
</protein>
<gene>
    <name evidence="14" type="ORF">SAMN04488054_1566</name>
</gene>
<comment type="catalytic activity">
    <reaction evidence="11">
        <text>DNA(n) + a 2'-deoxyribonucleoside 5'-triphosphate = DNA(n+1) + diphosphate</text>
        <dbReference type="Rhea" id="RHEA:22508"/>
        <dbReference type="Rhea" id="RHEA-COMP:17339"/>
        <dbReference type="Rhea" id="RHEA-COMP:17340"/>
        <dbReference type="ChEBI" id="CHEBI:33019"/>
        <dbReference type="ChEBI" id="CHEBI:61560"/>
        <dbReference type="ChEBI" id="CHEBI:173112"/>
        <dbReference type="EC" id="2.7.7.7"/>
    </reaction>
</comment>
<dbReference type="InterPro" id="IPR012763">
    <property type="entry name" value="DNA_pol_III_sug/sutau_N"/>
</dbReference>
<evidence type="ECO:0000256" key="6">
    <source>
        <dbReference type="ARBA" id="ARBA00022723"/>
    </source>
</evidence>
<feature type="region of interest" description="Disordered" evidence="12">
    <location>
        <begin position="393"/>
        <end position="427"/>
    </location>
</feature>
<dbReference type="GO" id="GO:0046872">
    <property type="term" value="F:metal ion binding"/>
    <property type="evidence" value="ECO:0007669"/>
    <property type="project" value="UniProtKB-KW"/>
</dbReference>
<keyword evidence="15" id="KW-1185">Reference proteome</keyword>
<dbReference type="Pfam" id="PF11490">
    <property type="entry name" value="DNA_pol3_a_NII"/>
    <property type="match status" value="1"/>
</dbReference>
<dbReference type="EMBL" id="FOTY01000056">
    <property type="protein sequence ID" value="SFM45763.1"/>
    <property type="molecule type" value="Genomic_DNA"/>
</dbReference>
<evidence type="ECO:0000256" key="5">
    <source>
        <dbReference type="ARBA" id="ARBA00022705"/>
    </source>
</evidence>
<dbReference type="SUPFAM" id="SSF52540">
    <property type="entry name" value="P-loop containing nucleoside triphosphate hydrolases"/>
    <property type="match status" value="1"/>
</dbReference>
<dbReference type="Pfam" id="PF12169">
    <property type="entry name" value="DNA_pol3_gamma3"/>
    <property type="match status" value="1"/>
</dbReference>
<reference evidence="14 15" key="1">
    <citation type="submission" date="2016-10" db="EMBL/GenBank/DDBJ databases">
        <authorList>
            <person name="de Groot N.N."/>
        </authorList>
    </citation>
    <scope>NUCLEOTIDE SEQUENCE [LARGE SCALE GENOMIC DNA]</scope>
    <source>
        <strain evidence="14 15">CGMCC 1.6134</strain>
    </source>
</reference>
<evidence type="ECO:0000256" key="1">
    <source>
        <dbReference type="ARBA" id="ARBA00006360"/>
    </source>
</evidence>
<dbReference type="GO" id="GO:0009360">
    <property type="term" value="C:DNA polymerase III complex"/>
    <property type="evidence" value="ECO:0007669"/>
    <property type="project" value="InterPro"/>
</dbReference>
<dbReference type="RefSeq" id="WP_090929084.1">
    <property type="nucleotide sequence ID" value="NZ_FOTY01000056.1"/>
</dbReference>
<evidence type="ECO:0000313" key="14">
    <source>
        <dbReference type="EMBL" id="SFM45763.1"/>
    </source>
</evidence>
<sequence>MSYKALYRVWRPQKLEDVAGQHHITQTLQNALGKEKFSHAYLFSGPRGTGKTSAAKILAKAINCKQAPVQEPCNECAACRGIDDGSVVDIIEIDAASNNGVDEIRYIRDNVIAAPRDVRYKVYIIDEVHMLSTGAFNALLKTLEEPPKHAVFILATTEPHKIPLTIVSRCQRFDFKQITSRDLVDRMTFVLKEEGIEAEEEALHLIARAAEGGMRDALSLLDQAVSFSEGKISSEDVLAVTGSVSQQFLTKVVHALEDKDTPSALASADQMIREGKDPLQFMGDIIYYFRDMLLYQTAPGLNEMMDRVTVDETFEELAKKMDTARLYEVINQLNQYHQEMKGASHPKIFLEMALINICHTTESSSAPQNAADQSEIQSLKEKISDLEQQVKAVKTPAAANADTSGKRDTGSARPETSTPAAGISTTRGIDGRIRQVLTRATKQDLQAVMNEWSAVMKEVKQQSVPGHAWLSDAKPVVSDGETVLLAFQNEMHRSMVDTKFRELVESAMQTAGRPLQLLTVQSAQWEKIKEEFKQQYKEKDEEEEDAGDGQEDTEDPIVDEAVKLVGSDLVEIEE</sequence>
<keyword evidence="10" id="KW-0239">DNA-directed DNA polymerase</keyword>
<feature type="compositionally biased region" description="Polar residues" evidence="12">
    <location>
        <begin position="414"/>
        <end position="427"/>
    </location>
</feature>
<evidence type="ECO:0000256" key="9">
    <source>
        <dbReference type="ARBA" id="ARBA00022840"/>
    </source>
</evidence>
<dbReference type="PRINTS" id="PR00300">
    <property type="entry name" value="CLPPROTEASEA"/>
</dbReference>
<keyword evidence="5" id="KW-0235">DNA replication</keyword>
<dbReference type="Gene3D" id="3.40.50.300">
    <property type="entry name" value="P-loop containing nucleotide triphosphate hydrolases"/>
    <property type="match status" value="1"/>
</dbReference>
<keyword evidence="7" id="KW-0547">Nucleotide-binding</keyword>
<dbReference type="Pfam" id="PF13177">
    <property type="entry name" value="DNA_pol3_delta2"/>
    <property type="match status" value="1"/>
</dbReference>
<dbReference type="GO" id="GO:0005524">
    <property type="term" value="F:ATP binding"/>
    <property type="evidence" value="ECO:0007669"/>
    <property type="project" value="UniProtKB-KW"/>
</dbReference>